<comment type="caution">
    <text evidence="1">The sequence shown here is derived from an EMBL/GenBank/DDBJ whole genome shotgun (WGS) entry which is preliminary data.</text>
</comment>
<accession>A0AAX1TYD6</accession>
<protein>
    <submittedName>
        <fullName evidence="1">Uncharacterized protein</fullName>
    </submittedName>
</protein>
<evidence type="ECO:0000313" key="1">
    <source>
        <dbReference type="EMBL" id="RHJ18801.1"/>
    </source>
</evidence>
<gene>
    <name evidence="1" type="ORF">DW139_04330</name>
</gene>
<evidence type="ECO:0000313" key="2">
    <source>
        <dbReference type="Proteomes" id="UP000284589"/>
    </source>
</evidence>
<dbReference type="AlphaFoldDB" id="A0AAX1TYD6"/>
<reference evidence="1 2" key="1">
    <citation type="submission" date="2018-08" db="EMBL/GenBank/DDBJ databases">
        <title>A genome reference for cultivated species of the human gut microbiota.</title>
        <authorList>
            <person name="Zou Y."/>
            <person name="Xue W."/>
            <person name="Luo G."/>
        </authorList>
    </citation>
    <scope>NUCLEOTIDE SEQUENCE [LARGE SCALE GENOMIC DNA]</scope>
    <source>
        <strain evidence="1 2">AM12-20</strain>
    </source>
</reference>
<proteinExistence type="predicted"/>
<dbReference type="Proteomes" id="UP000284589">
    <property type="component" value="Unassembled WGS sequence"/>
</dbReference>
<name>A0AAX1TYD6_BIFAD</name>
<organism evidence="1 2">
    <name type="scientific">Bifidobacterium adolescentis</name>
    <dbReference type="NCBI Taxonomy" id="1680"/>
    <lineage>
        <taxon>Bacteria</taxon>
        <taxon>Bacillati</taxon>
        <taxon>Actinomycetota</taxon>
        <taxon>Actinomycetes</taxon>
        <taxon>Bifidobacteriales</taxon>
        <taxon>Bifidobacteriaceae</taxon>
        <taxon>Bifidobacterium</taxon>
    </lineage>
</organism>
<sequence>MEEGERIMGMEIRPVYAGESMAWLVTSTDNAPEVWTLNKVALIRSVRPVPCWKCGYKTIQTGLFLELAGRDGYRCRIVSWSGVDKAGLLSQAFRRLLDVNWGVRPKYSKSMGCEYLAGVCPHCGAIQGDNFVYGNCQSRGGAFSDPEDRSQLAAFPLPSFVGDRPQSLDWAFGRFTLEVEPRRIVFREPLMLPGGAWPWRMNR</sequence>
<dbReference type="EMBL" id="QRLP01000002">
    <property type="protein sequence ID" value="RHJ18801.1"/>
    <property type="molecule type" value="Genomic_DNA"/>
</dbReference>